<keyword evidence="2" id="KW-1185">Reference proteome</keyword>
<evidence type="ECO:0000313" key="1">
    <source>
        <dbReference type="EMBL" id="CAK8690972.1"/>
    </source>
</evidence>
<evidence type="ECO:0000313" key="2">
    <source>
        <dbReference type="Proteomes" id="UP001642483"/>
    </source>
</evidence>
<protein>
    <submittedName>
        <fullName evidence="1">Uncharacterized protein</fullName>
    </submittedName>
</protein>
<organism evidence="1 2">
    <name type="scientific">Clavelina lepadiformis</name>
    <name type="common">Light-bulb sea squirt</name>
    <name type="synonym">Ascidia lepadiformis</name>
    <dbReference type="NCBI Taxonomy" id="159417"/>
    <lineage>
        <taxon>Eukaryota</taxon>
        <taxon>Metazoa</taxon>
        <taxon>Chordata</taxon>
        <taxon>Tunicata</taxon>
        <taxon>Ascidiacea</taxon>
        <taxon>Aplousobranchia</taxon>
        <taxon>Clavelinidae</taxon>
        <taxon>Clavelina</taxon>
    </lineage>
</organism>
<reference evidence="1 2" key="1">
    <citation type="submission" date="2024-02" db="EMBL/GenBank/DDBJ databases">
        <authorList>
            <person name="Daric V."/>
            <person name="Darras S."/>
        </authorList>
    </citation>
    <scope>NUCLEOTIDE SEQUENCE [LARGE SCALE GENOMIC DNA]</scope>
</reference>
<gene>
    <name evidence="1" type="ORF">CVLEPA_LOCUS23513</name>
</gene>
<sequence>MAAYTLLYSKKIRNKTIPTKDIDKITTYDPNSIRVFVVKIHPDSSSEYFQEESNSYICS</sequence>
<dbReference type="EMBL" id="CAWYQH010000119">
    <property type="protein sequence ID" value="CAK8690972.1"/>
    <property type="molecule type" value="Genomic_DNA"/>
</dbReference>
<dbReference type="Proteomes" id="UP001642483">
    <property type="component" value="Unassembled WGS sequence"/>
</dbReference>
<comment type="caution">
    <text evidence="1">The sequence shown here is derived from an EMBL/GenBank/DDBJ whole genome shotgun (WGS) entry which is preliminary data.</text>
</comment>
<proteinExistence type="predicted"/>
<name>A0ABP0GHJ8_CLALP</name>
<accession>A0ABP0GHJ8</accession>